<gene>
    <name evidence="3" type="ORF">GCM10010844_43710</name>
</gene>
<feature type="transmembrane region" description="Helical" evidence="1">
    <location>
        <begin position="709"/>
        <end position="732"/>
    </location>
</feature>
<evidence type="ECO:0000256" key="1">
    <source>
        <dbReference type="SAM" id="Phobius"/>
    </source>
</evidence>
<feature type="transmembrane region" description="Helical" evidence="1">
    <location>
        <begin position="267"/>
        <end position="289"/>
    </location>
</feature>
<keyword evidence="4" id="KW-1185">Reference proteome</keyword>
<dbReference type="Pfam" id="PF12704">
    <property type="entry name" value="MacB_PCD"/>
    <property type="match status" value="2"/>
</dbReference>
<feature type="transmembrane region" description="Helical" evidence="1">
    <location>
        <begin position="354"/>
        <end position="378"/>
    </location>
</feature>
<evidence type="ECO:0000313" key="3">
    <source>
        <dbReference type="EMBL" id="GGL20053.1"/>
    </source>
</evidence>
<feature type="transmembrane region" description="Helical" evidence="1">
    <location>
        <begin position="662"/>
        <end position="688"/>
    </location>
</feature>
<keyword evidence="1" id="KW-0812">Transmembrane</keyword>
<dbReference type="RefSeq" id="WP_189071085.1">
    <property type="nucleotide sequence ID" value="NZ_BMPE01000036.1"/>
</dbReference>
<organism evidence="3 4">
    <name type="scientific">Deinococcus radiotolerans</name>
    <dbReference type="NCBI Taxonomy" id="1309407"/>
    <lineage>
        <taxon>Bacteria</taxon>
        <taxon>Thermotogati</taxon>
        <taxon>Deinococcota</taxon>
        <taxon>Deinococci</taxon>
        <taxon>Deinococcales</taxon>
        <taxon>Deinococcaceae</taxon>
        <taxon>Deinococcus</taxon>
    </lineage>
</organism>
<protein>
    <recommendedName>
        <fullName evidence="2">MacB-like periplasmic core domain-containing protein</fullName>
    </recommendedName>
</protein>
<dbReference type="EMBL" id="BMPE01000036">
    <property type="protein sequence ID" value="GGL20053.1"/>
    <property type="molecule type" value="Genomic_DNA"/>
</dbReference>
<dbReference type="PANTHER" id="PTHR30572">
    <property type="entry name" value="MEMBRANE COMPONENT OF TRANSPORTER-RELATED"/>
    <property type="match status" value="1"/>
</dbReference>
<accession>A0ABQ2FRK9</accession>
<feature type="transmembrane region" description="Helical" evidence="1">
    <location>
        <begin position="398"/>
        <end position="419"/>
    </location>
</feature>
<name>A0ABQ2FRK9_9DEIO</name>
<dbReference type="Proteomes" id="UP000604341">
    <property type="component" value="Unassembled WGS sequence"/>
</dbReference>
<evidence type="ECO:0000313" key="4">
    <source>
        <dbReference type="Proteomes" id="UP000604341"/>
    </source>
</evidence>
<feature type="transmembrane region" description="Helical" evidence="1">
    <location>
        <begin position="310"/>
        <end position="334"/>
    </location>
</feature>
<feature type="domain" description="MacB-like periplasmic core" evidence="2">
    <location>
        <begin position="83"/>
        <end position="179"/>
    </location>
</feature>
<sequence length="793" mass="83788">MTDRPILTALACTLLALVVGVSAWLAWPTGRAYSYLNDPRTVYQLTKNPDLAALKAGVRPSAVRYPVTETIGALQAHFGNRAWVYAMPTGSMQESVRLGDRTARKLGFVAALGHYPEARHLTLLAGRDARPNTAEIVLTETAARQLIDPPSALVGQVVILNEDVSPEPLTVVGIVSPSPWRGWQDPDEGGYRRLDPNAPGLDELTTSLIDFQTVPLSVVFNEEPSASDVAWLTAYQRERLPGLDLVPPPGDTAGTALLRARLHDRQVALPTLAAVLVGSGLLSLCTLTLSRLLRRRSLLGVDLALGGRRVHLLGGLLGRTLLPALLGSVLGAALVTRLPDLLPGTVFSPAPREVLLLALLTAPLTLTLLTLLIGLGVLRAPALELLRGSRPGQFVTPLLLGLGLALTLALGGVFSALGVRERLDAQAGRVKSEFGRVLEISSTGNPDSRRGVSSRVTMRRMDAADVAALATHPAVEAVGVGERINGNLTVKGKDIFIGRMVTGDPALLKVLDVRLVEGQSGGCLFSTSLAAEQGLRVGDTVTVPGRQGVTLPCPVTGLYAPPDPLKIFVMADYPEVIVPSQTGLLPQQGPLPGQEGTVPEFTGGPLKTTTLLLRLNQDPTPQVTGQLQAVLQAREPGLVFQLRPYTPSIDRLLASLRTQSQLFLTLAAVAGAVNVLGLLGGFLAYLDATRFRIALDRAQGLTLGQLTRRWARGGLTLGAAATLGALLLATRLTPPLYNAFSLDAPTTLENSLLPSAVPTLPGPLTLLLGAGALTLGRRWLARQSLTDLLKAGS</sequence>
<reference evidence="4" key="1">
    <citation type="journal article" date="2019" name="Int. J. Syst. Evol. Microbiol.">
        <title>The Global Catalogue of Microorganisms (GCM) 10K type strain sequencing project: providing services to taxonomists for standard genome sequencing and annotation.</title>
        <authorList>
            <consortium name="The Broad Institute Genomics Platform"/>
            <consortium name="The Broad Institute Genome Sequencing Center for Infectious Disease"/>
            <person name="Wu L."/>
            <person name="Ma J."/>
        </authorList>
    </citation>
    <scope>NUCLEOTIDE SEQUENCE [LARGE SCALE GENOMIC DNA]</scope>
    <source>
        <strain evidence="4">JCM 19173</strain>
    </source>
</reference>
<dbReference type="InterPro" id="IPR050250">
    <property type="entry name" value="Macrolide_Exporter_MacB"/>
</dbReference>
<dbReference type="PANTHER" id="PTHR30572:SF18">
    <property type="entry name" value="ABC-TYPE MACROLIDE FAMILY EXPORT SYSTEM PERMEASE COMPONENT 2"/>
    <property type="match status" value="1"/>
</dbReference>
<keyword evidence="1" id="KW-0472">Membrane</keyword>
<evidence type="ECO:0000259" key="2">
    <source>
        <dbReference type="Pfam" id="PF12704"/>
    </source>
</evidence>
<feature type="domain" description="MacB-like periplasmic core" evidence="2">
    <location>
        <begin position="404"/>
        <end position="583"/>
    </location>
</feature>
<keyword evidence="1" id="KW-1133">Transmembrane helix</keyword>
<comment type="caution">
    <text evidence="3">The sequence shown here is derived from an EMBL/GenBank/DDBJ whole genome shotgun (WGS) entry which is preliminary data.</text>
</comment>
<feature type="transmembrane region" description="Helical" evidence="1">
    <location>
        <begin position="752"/>
        <end position="775"/>
    </location>
</feature>
<dbReference type="InterPro" id="IPR025857">
    <property type="entry name" value="MacB_PCD"/>
</dbReference>
<proteinExistence type="predicted"/>